<dbReference type="AlphaFoldDB" id="M1ZJD7"/>
<reference evidence="2" key="2">
    <citation type="submission" date="2013-03" db="EMBL/GenBank/DDBJ databases">
        <title>Successful immunization against a parasitic nematode by vaccination with recombinant proteins.</title>
        <authorList>
            <person name="Nisbet A.J."/>
            <person name="McNeilly T.N."/>
            <person name="Wildblood L.A."/>
            <person name="Donnan A.A."/>
            <person name="Bartley D.J."/>
            <person name="Bartley Y."/>
            <person name="Longhi C."/>
            <person name="McKendrick I.J."/>
            <person name="Palarea-Albaladejo J."/>
            <person name="Matthews J.B."/>
        </authorList>
    </citation>
    <scope>NUCLEOTIDE SEQUENCE</scope>
    <source>
        <tissue evidence="2">Whole organism</tissue>
    </source>
</reference>
<accession>M1ZJD7</accession>
<evidence type="ECO:0000313" key="2">
    <source>
        <dbReference type="EMBL" id="CCR26659.1"/>
    </source>
</evidence>
<keyword evidence="1" id="KW-0732">Signal</keyword>
<dbReference type="EMBL" id="HF677587">
    <property type="protein sequence ID" value="CCR26659.1"/>
    <property type="molecule type" value="mRNA"/>
</dbReference>
<gene>
    <name evidence="2" type="primary">ES20</name>
</gene>
<evidence type="ECO:0000256" key="1">
    <source>
        <dbReference type="SAM" id="SignalP"/>
    </source>
</evidence>
<feature type="signal peptide" evidence="1">
    <location>
        <begin position="1"/>
        <end position="20"/>
    </location>
</feature>
<reference evidence="2" key="1">
    <citation type="submission" date="2013-02" db="EMBL/GenBank/DDBJ databases">
        <authorList>
            <person name="Nisbet A."/>
        </authorList>
    </citation>
    <scope>NUCLEOTIDE SEQUENCE</scope>
    <source>
        <tissue evidence="2">Whole organism</tissue>
    </source>
</reference>
<organism evidence="2">
    <name type="scientific">Teladorsagia circumcincta</name>
    <name type="common">Brown stomach worm</name>
    <name type="synonym">Ostertagia circumcincta</name>
    <dbReference type="NCBI Taxonomy" id="45464"/>
    <lineage>
        <taxon>Eukaryota</taxon>
        <taxon>Metazoa</taxon>
        <taxon>Ecdysozoa</taxon>
        <taxon>Nematoda</taxon>
        <taxon>Chromadorea</taxon>
        <taxon>Rhabditida</taxon>
        <taxon>Rhabditina</taxon>
        <taxon>Rhabditomorpha</taxon>
        <taxon>Strongyloidea</taxon>
        <taxon>Trichostrongylidae</taxon>
        <taxon>Teladorsagia</taxon>
    </lineage>
</organism>
<protein>
    <submittedName>
        <fullName evidence="2">Excretory secretory protein</fullName>
    </submittedName>
</protein>
<proteinExistence type="evidence at transcript level"/>
<feature type="chain" id="PRO_5004020570" evidence="1">
    <location>
        <begin position="21"/>
        <end position="160"/>
    </location>
</feature>
<sequence length="160" mass="18798">MLRSILLILVSASVYVSVQGQGNGDMKKVELYMGYAKKDMEKVREFLKLKDERLTKLLSDLFRYLDKTTFEWMKDEATLEQFIQTRGKFSSALVHPDVQKRYKDNRKLWAFRYARLMNCIGGSDMGRATAYLPGVSVQEKEETLRYSLKLERTCAYTYFR</sequence>
<name>M1ZJD7_TELCI</name>